<dbReference type="GO" id="GO:0009231">
    <property type="term" value="P:riboflavin biosynthetic process"/>
    <property type="evidence" value="ECO:0007669"/>
    <property type="project" value="UniProtKB-UniPathway"/>
</dbReference>
<dbReference type="SUPFAM" id="SSF55821">
    <property type="entry name" value="YrdC/RibB"/>
    <property type="match status" value="1"/>
</dbReference>
<dbReference type="PANTHER" id="PTHR21327">
    <property type="entry name" value="GTP CYCLOHYDROLASE II-RELATED"/>
    <property type="match status" value="1"/>
</dbReference>
<evidence type="ECO:0000256" key="5">
    <source>
        <dbReference type="ARBA" id="ARBA00022619"/>
    </source>
</evidence>
<dbReference type="GO" id="GO:0008686">
    <property type="term" value="F:3,4-dihydroxy-2-butanone-4-phosphate synthase activity"/>
    <property type="evidence" value="ECO:0007669"/>
    <property type="project" value="UniProtKB-EC"/>
</dbReference>
<dbReference type="Proteomes" id="UP000571950">
    <property type="component" value="Unassembled WGS sequence"/>
</dbReference>
<protein>
    <recommendedName>
        <fullName evidence="4">3,4-dihydroxy-2-butanone 4-phosphate synthase</fullName>
        <ecNumber evidence="3">4.1.99.12</ecNumber>
    </recommendedName>
</protein>
<dbReference type="AlphaFoldDB" id="A0A7W6BQN6"/>
<dbReference type="PANTHER" id="PTHR21327:SF18">
    <property type="entry name" value="3,4-DIHYDROXY-2-BUTANONE 4-PHOSPHATE SYNTHASE"/>
    <property type="match status" value="1"/>
</dbReference>
<evidence type="ECO:0000256" key="6">
    <source>
        <dbReference type="ARBA" id="ARBA00022723"/>
    </source>
</evidence>
<proteinExistence type="predicted"/>
<comment type="caution">
    <text evidence="7">The sequence shown here is derived from an EMBL/GenBank/DDBJ whole genome shotgun (WGS) entry which is preliminary data.</text>
</comment>
<evidence type="ECO:0000313" key="7">
    <source>
        <dbReference type="EMBL" id="MBB3928270.1"/>
    </source>
</evidence>
<dbReference type="Pfam" id="PF00926">
    <property type="entry name" value="DHBP_synthase"/>
    <property type="match status" value="1"/>
</dbReference>
<dbReference type="UniPathway" id="UPA00275">
    <property type="reaction ID" value="UER00399"/>
</dbReference>
<evidence type="ECO:0000256" key="2">
    <source>
        <dbReference type="ARBA" id="ARBA00004904"/>
    </source>
</evidence>
<dbReference type="GO" id="GO:0046872">
    <property type="term" value="F:metal ion binding"/>
    <property type="evidence" value="ECO:0007669"/>
    <property type="project" value="UniProtKB-KW"/>
</dbReference>
<name>A0A7W6BQN6_9SPHN</name>
<dbReference type="Gene3D" id="3.90.870.10">
    <property type="entry name" value="DHBP synthase"/>
    <property type="match status" value="1"/>
</dbReference>
<organism evidence="7 8">
    <name type="scientific">Sphingobium jiangsuense</name>
    <dbReference type="NCBI Taxonomy" id="870476"/>
    <lineage>
        <taxon>Bacteria</taxon>
        <taxon>Pseudomonadati</taxon>
        <taxon>Pseudomonadota</taxon>
        <taxon>Alphaproteobacteria</taxon>
        <taxon>Sphingomonadales</taxon>
        <taxon>Sphingomonadaceae</taxon>
        <taxon>Sphingobium</taxon>
    </lineage>
</organism>
<gene>
    <name evidence="7" type="ORF">GGR43_004014</name>
</gene>
<keyword evidence="8" id="KW-1185">Reference proteome</keyword>
<dbReference type="EC" id="4.1.99.12" evidence="3"/>
<reference evidence="7 8" key="1">
    <citation type="submission" date="2020-08" db="EMBL/GenBank/DDBJ databases">
        <title>Genomic Encyclopedia of Type Strains, Phase IV (KMG-IV): sequencing the most valuable type-strain genomes for metagenomic binning, comparative biology and taxonomic classification.</title>
        <authorList>
            <person name="Goeker M."/>
        </authorList>
    </citation>
    <scope>NUCLEOTIDE SEQUENCE [LARGE SCALE GENOMIC DNA]</scope>
    <source>
        <strain evidence="7 8">DSM 26189</strain>
    </source>
</reference>
<keyword evidence="5" id="KW-0686">Riboflavin biosynthesis</keyword>
<dbReference type="GO" id="GO:0005829">
    <property type="term" value="C:cytosol"/>
    <property type="evidence" value="ECO:0007669"/>
    <property type="project" value="TreeGrafter"/>
</dbReference>
<evidence type="ECO:0000256" key="3">
    <source>
        <dbReference type="ARBA" id="ARBA00012153"/>
    </source>
</evidence>
<comment type="pathway">
    <text evidence="2">Cofactor biosynthesis; riboflavin biosynthesis; 2-hydroxy-3-oxobutyl phosphate from D-ribulose 5-phosphate: step 1/1.</text>
</comment>
<dbReference type="EMBL" id="JACIDT010000021">
    <property type="protein sequence ID" value="MBB3928270.1"/>
    <property type="molecule type" value="Genomic_DNA"/>
</dbReference>
<evidence type="ECO:0000313" key="8">
    <source>
        <dbReference type="Proteomes" id="UP000571950"/>
    </source>
</evidence>
<dbReference type="InterPro" id="IPR017945">
    <property type="entry name" value="DHBP_synth_RibB-like_a/b_dom"/>
</dbReference>
<comment type="function">
    <text evidence="1">Catalyzes the conversion of D-ribulose 5-phosphate to formate and 3,4-dihydroxy-2-butanone 4-phosphate.</text>
</comment>
<sequence length="179" mass="18596">MGACSSSSMTATPDAVNFMATHGRGLVCLALSAERCDQLGLRAMARRGDMPPGSDFTVSIEARDGVDTGISAGDRAHTIAVAINCEDGRKALVSPGHVFPLRASPGGVLTRAGRTEAAVDIARLAGLNPSAAICGIMKPAAPMNFQMGGMGTSFFGDIHVPGDGYRLFYTDHKGVVSRW</sequence>
<keyword evidence="6" id="KW-0479">Metal-binding</keyword>
<evidence type="ECO:0000256" key="4">
    <source>
        <dbReference type="ARBA" id="ARBA00018836"/>
    </source>
</evidence>
<dbReference type="InterPro" id="IPR000422">
    <property type="entry name" value="DHBP_synthase_RibB"/>
</dbReference>
<dbReference type="GO" id="GO:0003935">
    <property type="term" value="F:GTP cyclohydrolase II activity"/>
    <property type="evidence" value="ECO:0007669"/>
    <property type="project" value="TreeGrafter"/>
</dbReference>
<evidence type="ECO:0000256" key="1">
    <source>
        <dbReference type="ARBA" id="ARBA00002284"/>
    </source>
</evidence>
<accession>A0A7W6BQN6</accession>